<sequence length="117" mass="13223">MSCRDIAKQLLRQKIVVSKFHVSNVLKNHPEGAANQSIDQPQPKWRRKPRILTPRIVKKINKFIDSDNPLTQRDMANNQILKPMMTVDVPALYGKEADKVVLHIDSAPAHVAAPVNK</sequence>
<protein>
    <submittedName>
        <fullName evidence="1">Uncharacterized protein</fullName>
    </submittedName>
</protein>
<proteinExistence type="predicted"/>
<dbReference type="Proteomes" id="UP000192578">
    <property type="component" value="Unassembled WGS sequence"/>
</dbReference>
<name>A0A9X6RMX6_HYPEX</name>
<organism evidence="1 2">
    <name type="scientific">Hypsibius exemplaris</name>
    <name type="common">Freshwater tardigrade</name>
    <dbReference type="NCBI Taxonomy" id="2072580"/>
    <lineage>
        <taxon>Eukaryota</taxon>
        <taxon>Metazoa</taxon>
        <taxon>Ecdysozoa</taxon>
        <taxon>Tardigrada</taxon>
        <taxon>Eutardigrada</taxon>
        <taxon>Parachela</taxon>
        <taxon>Hypsibioidea</taxon>
        <taxon>Hypsibiidae</taxon>
        <taxon>Hypsibius</taxon>
    </lineage>
</organism>
<accession>A0A9X6RMX6</accession>
<dbReference type="AlphaFoldDB" id="A0A9X6RMX6"/>
<evidence type="ECO:0000313" key="1">
    <source>
        <dbReference type="EMBL" id="OWA53884.1"/>
    </source>
</evidence>
<reference evidence="2" key="1">
    <citation type="submission" date="2017-01" db="EMBL/GenBank/DDBJ databases">
        <title>Comparative genomics of anhydrobiosis in the tardigrade Hypsibius dujardini.</title>
        <authorList>
            <person name="Yoshida Y."/>
            <person name="Koutsovoulos G."/>
            <person name="Laetsch D."/>
            <person name="Stevens L."/>
            <person name="Kumar S."/>
            <person name="Horikawa D."/>
            <person name="Ishino K."/>
            <person name="Komine S."/>
            <person name="Tomita M."/>
            <person name="Blaxter M."/>
            <person name="Arakawa K."/>
        </authorList>
    </citation>
    <scope>NUCLEOTIDE SEQUENCE [LARGE SCALE GENOMIC DNA]</scope>
    <source>
        <strain evidence="2">Z151</strain>
    </source>
</reference>
<evidence type="ECO:0000313" key="2">
    <source>
        <dbReference type="Proteomes" id="UP000192578"/>
    </source>
</evidence>
<comment type="caution">
    <text evidence="1">The sequence shown here is derived from an EMBL/GenBank/DDBJ whole genome shotgun (WGS) entry which is preliminary data.</text>
</comment>
<gene>
    <name evidence="1" type="ORF">BV898_18303</name>
</gene>
<keyword evidence="2" id="KW-1185">Reference proteome</keyword>
<dbReference type="EMBL" id="MTYJ01000353">
    <property type="protein sequence ID" value="OWA53884.1"/>
    <property type="molecule type" value="Genomic_DNA"/>
</dbReference>